<dbReference type="Pfam" id="PF00215">
    <property type="entry name" value="OMPdecase"/>
    <property type="match status" value="1"/>
</dbReference>
<dbReference type="Proteomes" id="UP000837803">
    <property type="component" value="Unassembled WGS sequence"/>
</dbReference>
<sequence>MDRAELFQRIQQKRSFLCVGLDPDPDRIPASFDGDVLAFNRSIIDATREYAVAYKPNTAFYEALGLDGMRILHATIDYIGRDHLIIADAKRGDIGNTSGYYARFAFETLGADAITVAPYMGEDSVRPFLSYPGKWAIVLAVTSNEGGDDFQHTVQQDTGTALYDKVMRRVMEWGSPDQLMFVCGATRAETFSTLRSIAPDHFFLVPGIGAQGGDLQAVCRFGMNAQCGLLVNSSRGILYAQDPARAARELQQEMQSALENYLPEVSQ</sequence>
<evidence type="ECO:0000256" key="4">
    <source>
        <dbReference type="ARBA" id="ARBA00022975"/>
    </source>
</evidence>
<evidence type="ECO:0000259" key="8">
    <source>
        <dbReference type="SMART" id="SM00934"/>
    </source>
</evidence>
<evidence type="ECO:0000256" key="2">
    <source>
        <dbReference type="ARBA" id="ARBA00008847"/>
    </source>
</evidence>
<evidence type="ECO:0000313" key="9">
    <source>
        <dbReference type="EMBL" id="CAH1000261.1"/>
    </source>
</evidence>
<dbReference type="SUPFAM" id="SSF51366">
    <property type="entry name" value="Ribulose-phoshate binding barrel"/>
    <property type="match status" value="1"/>
</dbReference>
<dbReference type="NCBIfam" id="TIGR02127">
    <property type="entry name" value="pyrF_sub2"/>
    <property type="match status" value="1"/>
</dbReference>
<evidence type="ECO:0000256" key="5">
    <source>
        <dbReference type="ARBA" id="ARBA00023239"/>
    </source>
</evidence>
<evidence type="ECO:0000256" key="7">
    <source>
        <dbReference type="NCBIfam" id="TIGR02127"/>
    </source>
</evidence>
<dbReference type="PANTHER" id="PTHR43375">
    <property type="entry name" value="OROTIDINE 5'-PHOSPHATE DECARBOXYLASE"/>
    <property type="match status" value="1"/>
</dbReference>
<dbReference type="RefSeq" id="WP_238750314.1">
    <property type="nucleotide sequence ID" value="NZ_CAKLPZ010000001.1"/>
</dbReference>
<keyword evidence="5 9" id="KW-0456">Lyase</keyword>
<dbReference type="CDD" id="cd04725">
    <property type="entry name" value="OMP_decarboxylase_like"/>
    <property type="match status" value="1"/>
</dbReference>
<keyword evidence="4" id="KW-0665">Pyrimidine biosynthesis</keyword>
<dbReference type="EC" id="4.1.1.23" evidence="7"/>
<dbReference type="InterPro" id="IPR013785">
    <property type="entry name" value="Aldolase_TIM"/>
</dbReference>
<evidence type="ECO:0000256" key="3">
    <source>
        <dbReference type="ARBA" id="ARBA00022793"/>
    </source>
</evidence>
<name>A0ABN8F0V5_9BACT</name>
<evidence type="ECO:0000256" key="1">
    <source>
        <dbReference type="ARBA" id="ARBA00004861"/>
    </source>
</evidence>
<gene>
    <name evidence="9" type="primary">pyrF</name>
    <name evidence="9" type="ORF">LEM8419_01411</name>
</gene>
<reference evidence="9" key="1">
    <citation type="submission" date="2021-12" db="EMBL/GenBank/DDBJ databases">
        <authorList>
            <person name="Rodrigo-Torres L."/>
            <person name="Arahal R. D."/>
            <person name="Lucena T."/>
        </authorList>
    </citation>
    <scope>NUCLEOTIDE SEQUENCE</scope>
    <source>
        <strain evidence="9">CECT 8419</strain>
    </source>
</reference>
<proteinExistence type="inferred from homology"/>
<dbReference type="EMBL" id="CAKLPZ010000001">
    <property type="protein sequence ID" value="CAH1000261.1"/>
    <property type="molecule type" value="Genomic_DNA"/>
</dbReference>
<comment type="similarity">
    <text evidence="2">Belongs to the OMP decarboxylase family. Type 2 subfamily.</text>
</comment>
<organism evidence="9 10">
    <name type="scientific">Neolewinella maritima</name>
    <dbReference type="NCBI Taxonomy" id="1383882"/>
    <lineage>
        <taxon>Bacteria</taxon>
        <taxon>Pseudomonadati</taxon>
        <taxon>Bacteroidota</taxon>
        <taxon>Saprospiria</taxon>
        <taxon>Saprospirales</taxon>
        <taxon>Lewinellaceae</taxon>
        <taxon>Neolewinella</taxon>
    </lineage>
</organism>
<feature type="domain" description="Orotidine 5'-phosphate decarboxylase" evidence="8">
    <location>
        <begin position="16"/>
        <end position="250"/>
    </location>
</feature>
<dbReference type="InterPro" id="IPR011995">
    <property type="entry name" value="OMPdecase_type-2"/>
</dbReference>
<accession>A0ABN8F0V5</accession>
<dbReference type="InterPro" id="IPR001754">
    <property type="entry name" value="OMPdeCOase_dom"/>
</dbReference>
<protein>
    <recommendedName>
        <fullName evidence="7">Orotidine-5'-phosphate decarboxylase</fullName>
        <ecNumber evidence="7">4.1.1.23</ecNumber>
    </recommendedName>
</protein>
<dbReference type="SMART" id="SM00934">
    <property type="entry name" value="OMPdecase"/>
    <property type="match status" value="1"/>
</dbReference>
<comment type="pathway">
    <text evidence="1">Pyrimidine metabolism; UMP biosynthesis via de novo pathway; UMP from orotate: step 2/2.</text>
</comment>
<dbReference type="GO" id="GO:0004590">
    <property type="term" value="F:orotidine-5'-phosphate decarboxylase activity"/>
    <property type="evidence" value="ECO:0007669"/>
    <property type="project" value="UniProtKB-EC"/>
</dbReference>
<evidence type="ECO:0000313" key="10">
    <source>
        <dbReference type="Proteomes" id="UP000837803"/>
    </source>
</evidence>
<dbReference type="Gene3D" id="3.20.20.70">
    <property type="entry name" value="Aldolase class I"/>
    <property type="match status" value="1"/>
</dbReference>
<dbReference type="PANTHER" id="PTHR43375:SF1">
    <property type="entry name" value="OROTIDINE 5'-PHOSPHATE DECARBOXYLASE"/>
    <property type="match status" value="1"/>
</dbReference>
<evidence type="ECO:0000256" key="6">
    <source>
        <dbReference type="ARBA" id="ARBA00049157"/>
    </source>
</evidence>
<keyword evidence="3" id="KW-0210">Decarboxylase</keyword>
<comment type="caution">
    <text evidence="9">The sequence shown here is derived from an EMBL/GenBank/DDBJ whole genome shotgun (WGS) entry which is preliminary data.</text>
</comment>
<dbReference type="InterPro" id="IPR011060">
    <property type="entry name" value="RibuloseP-bd_barrel"/>
</dbReference>
<comment type="catalytic activity">
    <reaction evidence="6">
        <text>orotidine 5'-phosphate + H(+) = UMP + CO2</text>
        <dbReference type="Rhea" id="RHEA:11596"/>
        <dbReference type="ChEBI" id="CHEBI:15378"/>
        <dbReference type="ChEBI" id="CHEBI:16526"/>
        <dbReference type="ChEBI" id="CHEBI:57538"/>
        <dbReference type="ChEBI" id="CHEBI:57865"/>
        <dbReference type="EC" id="4.1.1.23"/>
    </reaction>
</comment>
<keyword evidence="10" id="KW-1185">Reference proteome</keyword>